<name>A0A2T0YXF4_9ACTN</name>
<dbReference type="AlphaFoldDB" id="A0A2T0YXF4"/>
<feature type="compositionally biased region" description="Basic and acidic residues" evidence="1">
    <location>
        <begin position="353"/>
        <end position="377"/>
    </location>
</feature>
<evidence type="ECO:0000256" key="1">
    <source>
        <dbReference type="SAM" id="MobiDB-lite"/>
    </source>
</evidence>
<dbReference type="OrthoDB" id="5241234at2"/>
<feature type="region of interest" description="Disordered" evidence="1">
    <location>
        <begin position="326"/>
        <end position="448"/>
    </location>
</feature>
<evidence type="ECO:0000313" key="2">
    <source>
        <dbReference type="EMBL" id="PRZ28775.1"/>
    </source>
</evidence>
<sequence length="476" mass="50985">MLETTEAAPEGEDQDDVLTPLGPAASGRAPDLIALRTFRESLAGTHDDTLDDAARIDQIRALEELKAAAAAAQARLAVSFHASQRDQQAAAGTPRRRLGRGIGEQIAAARRDAPRKGGQHLGLATALIRVLPHTMRALELGRLSEWRASLILREIACLSEADQREVDRRLAADTDAVTGWGNRRFTGEAHKHALQLDNAALAERARKAARGRRVTLRPAPDGMSYLTGLLPMTHGIAAYGALYKHASSLIARGDPRSRGQIMADTLIERLTGQACVTEPVPVDIRLVITDRTLLAGGTEPAYLPGYGSIPAGTARDLIRDAIGRQRTTADTGTDPAAGTDTDADPAAGLGRYAAERRRHADADSNARGAADRFHDPGGHPSGDTVPPGNRRPPDDKPPGDQRPTGEKPSGDQRPTDEKSPTDEKPPAGKPPDGPSSDGDRKRADKRQERVKAYAWLRAVYTHPTTGALIAMTSRRR</sequence>
<feature type="region of interest" description="Disordered" evidence="1">
    <location>
        <begin position="1"/>
        <end position="25"/>
    </location>
</feature>
<protein>
    <submittedName>
        <fullName evidence="2">Uncharacterized protein DUF222</fullName>
    </submittedName>
</protein>
<reference evidence="2 3" key="1">
    <citation type="submission" date="2018-03" db="EMBL/GenBank/DDBJ databases">
        <title>Genomic Encyclopedia of Archaeal and Bacterial Type Strains, Phase II (KMG-II): from individual species to whole genera.</title>
        <authorList>
            <person name="Goeker M."/>
        </authorList>
    </citation>
    <scope>NUCLEOTIDE SEQUENCE [LARGE SCALE GENOMIC DNA]</scope>
    <source>
        <strain evidence="2 3">DSM 100065</strain>
    </source>
</reference>
<dbReference type="Proteomes" id="UP000237752">
    <property type="component" value="Unassembled WGS sequence"/>
</dbReference>
<feature type="compositionally biased region" description="Basic and acidic residues" evidence="1">
    <location>
        <begin position="391"/>
        <end position="426"/>
    </location>
</feature>
<gene>
    <name evidence="2" type="ORF">CLV47_1401</name>
</gene>
<feature type="compositionally biased region" description="Basic and acidic residues" evidence="1">
    <location>
        <begin position="437"/>
        <end position="448"/>
    </location>
</feature>
<feature type="non-terminal residue" evidence="2">
    <location>
        <position position="476"/>
    </location>
</feature>
<evidence type="ECO:0000313" key="3">
    <source>
        <dbReference type="Proteomes" id="UP000237752"/>
    </source>
</evidence>
<feature type="compositionally biased region" description="Low complexity" evidence="1">
    <location>
        <begin position="328"/>
        <end position="348"/>
    </location>
</feature>
<keyword evidence="3" id="KW-1185">Reference proteome</keyword>
<dbReference type="RefSeq" id="WP_146135492.1">
    <property type="nucleotide sequence ID" value="NZ_PVUE01000040.1"/>
</dbReference>
<accession>A0A2T0YXF4</accession>
<proteinExistence type="predicted"/>
<comment type="caution">
    <text evidence="2">The sequence shown here is derived from an EMBL/GenBank/DDBJ whole genome shotgun (WGS) entry which is preliminary data.</text>
</comment>
<organism evidence="2 3">
    <name type="scientific">Antricoccus suffuscus</name>
    <dbReference type="NCBI Taxonomy" id="1629062"/>
    <lineage>
        <taxon>Bacteria</taxon>
        <taxon>Bacillati</taxon>
        <taxon>Actinomycetota</taxon>
        <taxon>Actinomycetes</taxon>
        <taxon>Geodermatophilales</taxon>
        <taxon>Antricoccaceae</taxon>
        <taxon>Antricoccus</taxon>
    </lineage>
</organism>
<dbReference type="EMBL" id="PVUE01000040">
    <property type="protein sequence ID" value="PRZ28775.1"/>
    <property type="molecule type" value="Genomic_DNA"/>
</dbReference>